<feature type="transmembrane region" description="Helical" evidence="1">
    <location>
        <begin position="36"/>
        <end position="57"/>
    </location>
</feature>
<accession>A0A2T2XHX4</accession>
<reference evidence="2 3" key="1">
    <citation type="journal article" date="2014" name="BMC Genomics">
        <title>Comparison of environmental and isolate Sulfobacillus genomes reveals diverse carbon, sulfur, nitrogen, and hydrogen metabolisms.</title>
        <authorList>
            <person name="Justice N.B."/>
            <person name="Norman A."/>
            <person name="Brown C.T."/>
            <person name="Singh A."/>
            <person name="Thomas B.C."/>
            <person name="Banfield J.F."/>
        </authorList>
    </citation>
    <scope>NUCLEOTIDE SEQUENCE [LARGE SCALE GENOMIC DNA]</scope>
    <source>
        <strain evidence="2">AMDSBA4</strain>
    </source>
</reference>
<keyword evidence="1" id="KW-0472">Membrane</keyword>
<dbReference type="AlphaFoldDB" id="A0A2T2XHX4"/>
<evidence type="ECO:0000313" key="2">
    <source>
        <dbReference type="EMBL" id="PSR34068.1"/>
    </source>
</evidence>
<feature type="transmembrane region" description="Helical" evidence="1">
    <location>
        <begin position="113"/>
        <end position="146"/>
    </location>
</feature>
<evidence type="ECO:0000256" key="1">
    <source>
        <dbReference type="SAM" id="Phobius"/>
    </source>
</evidence>
<keyword evidence="1" id="KW-1133">Transmembrane helix</keyword>
<dbReference type="Proteomes" id="UP000242972">
    <property type="component" value="Unassembled WGS sequence"/>
</dbReference>
<evidence type="ECO:0000313" key="3">
    <source>
        <dbReference type="Proteomes" id="UP000242972"/>
    </source>
</evidence>
<protein>
    <submittedName>
        <fullName evidence="2">Uncharacterized protein</fullName>
    </submittedName>
</protein>
<feature type="transmembrane region" description="Helical" evidence="1">
    <location>
        <begin position="167"/>
        <end position="196"/>
    </location>
</feature>
<feature type="transmembrane region" description="Helical" evidence="1">
    <location>
        <begin position="202"/>
        <end position="232"/>
    </location>
</feature>
<organism evidence="2 3">
    <name type="scientific">Sulfobacillus benefaciens</name>
    <dbReference type="NCBI Taxonomy" id="453960"/>
    <lineage>
        <taxon>Bacteria</taxon>
        <taxon>Bacillati</taxon>
        <taxon>Bacillota</taxon>
        <taxon>Clostridia</taxon>
        <taxon>Eubacteriales</taxon>
        <taxon>Clostridiales Family XVII. Incertae Sedis</taxon>
        <taxon>Sulfobacillus</taxon>
    </lineage>
</organism>
<gene>
    <name evidence="2" type="ORF">C7B46_07355</name>
</gene>
<sequence length="258" mass="28954">MWQERQIVTIGTLVWITVGLWFWIWPSVALAVWQGWAAGLWLLAAALFGRALGVFAYNRLSFWHHGVHMVYDAGSLIRVPWRSSWAALTLYATLDGLIIGMGVATGLPQGRWWMALITMGVAVVITNLTVVLYNHVVVPFYGGWQWQEERGIHRVRISRLVPNQTRLLFATLAYSWVIVGLVILIVTMGVVFTLIAPALPKGFFSLGVVVFSAFVVAIAGFLLAVLVGWWFYWGAMCYNRWGPRHGLALDVKIAEVQL</sequence>
<keyword evidence="1" id="KW-0812">Transmembrane</keyword>
<feature type="transmembrane region" description="Helical" evidence="1">
    <location>
        <begin position="7"/>
        <end position="24"/>
    </location>
</feature>
<feature type="transmembrane region" description="Helical" evidence="1">
    <location>
        <begin position="85"/>
        <end position="107"/>
    </location>
</feature>
<dbReference type="EMBL" id="PXYW01000013">
    <property type="protein sequence ID" value="PSR34068.1"/>
    <property type="molecule type" value="Genomic_DNA"/>
</dbReference>
<comment type="caution">
    <text evidence="2">The sequence shown here is derived from an EMBL/GenBank/DDBJ whole genome shotgun (WGS) entry which is preliminary data.</text>
</comment>
<name>A0A2T2XHX4_9FIRM</name>
<proteinExistence type="predicted"/>